<dbReference type="InterPro" id="IPR042302">
    <property type="entry name" value="E1_FCCH_sf"/>
</dbReference>
<evidence type="ECO:0000313" key="14">
    <source>
        <dbReference type="WBParaSite" id="PSU_v2.g8230.t1"/>
    </source>
</evidence>
<keyword evidence="5" id="KW-0436">Ligase</keyword>
<evidence type="ECO:0000256" key="7">
    <source>
        <dbReference type="ARBA" id="ARBA00023242"/>
    </source>
</evidence>
<feature type="domain" description="THIF-type NAD/FAD binding fold" evidence="11">
    <location>
        <begin position="20"/>
        <end position="129"/>
    </location>
</feature>
<dbReference type="SUPFAM" id="SSF69572">
    <property type="entry name" value="Activating enzymes of the ubiquitin-like proteins"/>
    <property type="match status" value="1"/>
</dbReference>
<dbReference type="Proteomes" id="UP000887577">
    <property type="component" value="Unplaced"/>
</dbReference>
<dbReference type="Pfam" id="PF16191">
    <property type="entry name" value="E1_4HB"/>
    <property type="match status" value="1"/>
</dbReference>
<comment type="pathway">
    <text evidence="3">Protein modification; protein ubiquitination.</text>
</comment>
<feature type="domain" description="Ubiquitin-activating enzyme E1 four-helix bundle" evidence="12">
    <location>
        <begin position="221"/>
        <end position="282"/>
    </location>
</feature>
<evidence type="ECO:0000256" key="8">
    <source>
        <dbReference type="ARBA" id="ARBA00026003"/>
    </source>
</evidence>
<dbReference type="InterPro" id="IPR045886">
    <property type="entry name" value="ThiF/MoeB/HesA"/>
</dbReference>
<evidence type="ECO:0000256" key="9">
    <source>
        <dbReference type="ARBA" id="ARBA00044187"/>
    </source>
</evidence>
<evidence type="ECO:0000313" key="13">
    <source>
        <dbReference type="Proteomes" id="UP000887577"/>
    </source>
</evidence>
<proteinExistence type="inferred from homology"/>
<dbReference type="PRINTS" id="PR01849">
    <property type="entry name" value="UBIQUITINACT"/>
</dbReference>
<dbReference type="InterPro" id="IPR000011">
    <property type="entry name" value="UBQ/SUMO-activ_enz_E1-like"/>
</dbReference>
<keyword evidence="13" id="KW-1185">Reference proteome</keyword>
<evidence type="ECO:0000256" key="4">
    <source>
        <dbReference type="ARBA" id="ARBA00005673"/>
    </source>
</evidence>
<dbReference type="InterPro" id="IPR032420">
    <property type="entry name" value="E1_4HB"/>
</dbReference>
<evidence type="ECO:0000259" key="11">
    <source>
        <dbReference type="Pfam" id="PF00899"/>
    </source>
</evidence>
<comment type="subcellular location">
    <subcellularLocation>
        <location evidence="1">Nucleus</location>
    </subcellularLocation>
</comment>
<comment type="similarity">
    <text evidence="4">Belongs to the ubiquitin-activating E1 family.</text>
</comment>
<name>A0A914Z6C3_9BILA</name>
<dbReference type="Gene3D" id="3.40.50.12550">
    <property type="entry name" value="Ubiquitin-activating enzyme E1, inactive adenylation domain, subdomain 2"/>
    <property type="match status" value="2"/>
</dbReference>
<dbReference type="InterPro" id="IPR035985">
    <property type="entry name" value="Ubiquitin-activating_enz"/>
</dbReference>
<evidence type="ECO:0000256" key="5">
    <source>
        <dbReference type="ARBA" id="ARBA00022598"/>
    </source>
</evidence>
<dbReference type="PANTHER" id="PTHR10953:SF162">
    <property type="entry name" value="SUMO-ACTIVATING ENZYME SUBUNIT 1"/>
    <property type="match status" value="1"/>
</dbReference>
<keyword evidence="6" id="KW-0833">Ubl conjugation pathway</keyword>
<dbReference type="InterPro" id="IPR000594">
    <property type="entry name" value="ThiF_NAD_FAD-bd"/>
</dbReference>
<dbReference type="FunFam" id="3.50.50.80:FF:000001">
    <property type="entry name" value="ubiquitin-like modifier-activating enzyme 1"/>
    <property type="match status" value="1"/>
</dbReference>
<dbReference type="InterPro" id="IPR042449">
    <property type="entry name" value="Ub-E1_IAD_1"/>
</dbReference>
<comment type="subunit">
    <text evidence="8">Heterodimer of SAE1 and UBA2/SAE2. The heterodimer corresponds to the two domains that are encoded on a single polypeptide chain in ubiquitin-activating enzyme E1. Interacts with UBE2I.</text>
</comment>
<dbReference type="Pfam" id="PF00899">
    <property type="entry name" value="ThiF"/>
    <property type="match status" value="1"/>
</dbReference>
<dbReference type="GO" id="GO:0019948">
    <property type="term" value="F:SUMO activating enzyme activity"/>
    <property type="evidence" value="ECO:0007669"/>
    <property type="project" value="TreeGrafter"/>
</dbReference>
<evidence type="ECO:0000256" key="1">
    <source>
        <dbReference type="ARBA" id="ARBA00004123"/>
    </source>
</evidence>
<protein>
    <recommendedName>
        <fullName evidence="9">SUMO-activating enzyme subunit 1</fullName>
    </recommendedName>
    <alternativeName>
        <fullName evidence="10">Ubiquitin-like 1-activating enzyme E1A</fullName>
    </alternativeName>
</protein>
<evidence type="ECO:0000256" key="10">
    <source>
        <dbReference type="ARBA" id="ARBA00044354"/>
    </source>
</evidence>
<dbReference type="GO" id="GO:0031510">
    <property type="term" value="C:SUMO activating enzyme complex"/>
    <property type="evidence" value="ECO:0007669"/>
    <property type="project" value="TreeGrafter"/>
</dbReference>
<dbReference type="Gene3D" id="2.40.30.180">
    <property type="entry name" value="Ubiquitin-activating enzyme E1, FCCH domain"/>
    <property type="match status" value="2"/>
</dbReference>
<dbReference type="GO" id="GO:0016925">
    <property type="term" value="P:protein sumoylation"/>
    <property type="evidence" value="ECO:0007669"/>
    <property type="project" value="TreeGrafter"/>
</dbReference>
<keyword evidence="7" id="KW-0539">Nucleus</keyword>
<accession>A0A914Z6C3</accession>
<comment type="pathway">
    <text evidence="2">Protein modification; protein sumoylation.</text>
</comment>
<dbReference type="GO" id="GO:0005737">
    <property type="term" value="C:cytoplasm"/>
    <property type="evidence" value="ECO:0007669"/>
    <property type="project" value="TreeGrafter"/>
</dbReference>
<evidence type="ECO:0000259" key="12">
    <source>
        <dbReference type="Pfam" id="PF16191"/>
    </source>
</evidence>
<dbReference type="AlphaFoldDB" id="A0A914Z6C3"/>
<dbReference type="WBParaSite" id="PSU_v2.g8230.t1">
    <property type="protein sequence ID" value="PSU_v2.g8230.t1"/>
    <property type="gene ID" value="PSU_v2.g8230"/>
</dbReference>
<evidence type="ECO:0000256" key="3">
    <source>
        <dbReference type="ARBA" id="ARBA00004906"/>
    </source>
</evidence>
<dbReference type="Gene3D" id="3.50.50.80">
    <property type="entry name" value="Ubiquitin-activating enzyme E1, inactive adenylation domain, subdomain 1"/>
    <property type="match status" value="1"/>
</dbReference>
<reference evidence="14" key="1">
    <citation type="submission" date="2022-11" db="UniProtKB">
        <authorList>
            <consortium name="WormBaseParasite"/>
        </authorList>
    </citation>
    <scope>IDENTIFICATION</scope>
</reference>
<sequence>MAQNGETKQELSDVLDVNLYSRQIYALGQTAMFRLRSANVLVSGIGSVGVEVAKNLVLGGVRHVTLHDTKNVSWNDLSAQYYLHEDDIGKNRADACFSKIEELNDSVTCSLSTEPLTHDLIKKFNVIVLTDSDILFIYVDIAGLFGYVFADLGDAFRIDDVDGEPPKEVWLENINTTNGDVPTLDGALHGLETDKSVFNIGDVAVNFGEYTEGGRAKQVKMPFEVKYKSLEESITNPTFLEWDFMKFESPSQLHTLFQALYKNEQQRGNRPTPYALNDSNDFGSNLVSEVPEEFRRLFAYTSCGNLQPLASIVGGISAQEAVKAITHHTTPLNGFLYIDNVEWIPLH</sequence>
<evidence type="ECO:0000256" key="2">
    <source>
        <dbReference type="ARBA" id="ARBA00004718"/>
    </source>
</evidence>
<dbReference type="PANTHER" id="PTHR10953">
    <property type="entry name" value="UBIQUITIN-ACTIVATING ENZYME E1"/>
    <property type="match status" value="1"/>
</dbReference>
<evidence type="ECO:0000256" key="6">
    <source>
        <dbReference type="ARBA" id="ARBA00022786"/>
    </source>
</evidence>
<organism evidence="13 14">
    <name type="scientific">Panagrolaimus superbus</name>
    <dbReference type="NCBI Taxonomy" id="310955"/>
    <lineage>
        <taxon>Eukaryota</taxon>
        <taxon>Metazoa</taxon>
        <taxon>Ecdysozoa</taxon>
        <taxon>Nematoda</taxon>
        <taxon>Chromadorea</taxon>
        <taxon>Rhabditida</taxon>
        <taxon>Tylenchina</taxon>
        <taxon>Panagrolaimomorpha</taxon>
        <taxon>Panagrolaimoidea</taxon>
        <taxon>Panagrolaimidae</taxon>
        <taxon>Panagrolaimus</taxon>
    </lineage>
</organism>